<gene>
    <name evidence="3" type="ORF">KP79_PYT23314</name>
</gene>
<comment type="caution">
    <text evidence="3">The sequence shown here is derived from an EMBL/GenBank/DDBJ whole genome shotgun (WGS) entry which is preliminary data.</text>
</comment>
<proteinExistence type="predicted"/>
<dbReference type="Proteomes" id="UP000242188">
    <property type="component" value="Unassembled WGS sequence"/>
</dbReference>
<dbReference type="GO" id="GO:0019319">
    <property type="term" value="P:hexose biosynthetic process"/>
    <property type="evidence" value="ECO:0007669"/>
    <property type="project" value="TreeGrafter"/>
</dbReference>
<protein>
    <submittedName>
        <fullName evidence="3">Carbohydrate sulfotransferase 15</fullName>
    </submittedName>
</protein>
<keyword evidence="1" id="KW-0472">Membrane</keyword>
<sequence>MQKTRTTDQTILLTAIFVVSCVGVGIWFIQLFHLSYHVPIIGLSPSIAISDNPRLRYRTRPSWKVQWRHLLDKLPEVTSEKSTMSKGRINKRDTNKFRKKFSDRRNDWINFSDIILNENTNKSNTMQIDCTHRKLATFSEDILCKKRKTFLKQFKNPCWYEESERKLSCLPYFHLFGVCKSGTTDLFHRITQHPHILKNKGIMGKETWFWSWRRYGNGNMPGGTMYLSQFAKLFDSDAISRNKTTRPDGSSYHHLITGHGEPMDLWDQSFWKLIPQNDPEGIEPNVTTPYLIKYVNPSIKLILILRNPVERLYSHYLHGNYGNSTDNFHRDVLQTIKVLRACQENRTLRSCLYDKDNKNDFKVPISASLYHVHLHEWLKVFPRKQLLIFRTEDYSVNISDTLKTVFSFLNVVSLTIKLSKVATKGKGMRERKGKDEEGKD</sequence>
<keyword evidence="3" id="KW-0808">Transferase</keyword>
<dbReference type="Gene3D" id="3.40.50.300">
    <property type="entry name" value="P-loop containing nucleotide triphosphate hydrolases"/>
    <property type="match status" value="1"/>
</dbReference>
<keyword evidence="4" id="KW-1185">Reference proteome</keyword>
<feature type="domain" description="Sulfotransferase" evidence="2">
    <location>
        <begin position="289"/>
        <end position="412"/>
    </location>
</feature>
<organism evidence="3 4">
    <name type="scientific">Mizuhopecten yessoensis</name>
    <name type="common">Japanese scallop</name>
    <name type="synonym">Patinopecten yessoensis</name>
    <dbReference type="NCBI Taxonomy" id="6573"/>
    <lineage>
        <taxon>Eukaryota</taxon>
        <taxon>Metazoa</taxon>
        <taxon>Spiralia</taxon>
        <taxon>Lophotrochozoa</taxon>
        <taxon>Mollusca</taxon>
        <taxon>Bivalvia</taxon>
        <taxon>Autobranchia</taxon>
        <taxon>Pteriomorphia</taxon>
        <taxon>Pectinida</taxon>
        <taxon>Pectinoidea</taxon>
        <taxon>Pectinidae</taxon>
        <taxon>Mizuhopecten</taxon>
    </lineage>
</organism>
<dbReference type="InterPro" id="IPR000863">
    <property type="entry name" value="Sulfotransferase_dom"/>
</dbReference>
<reference evidence="3 4" key="1">
    <citation type="journal article" date="2017" name="Nat. Ecol. Evol.">
        <title>Scallop genome provides insights into evolution of bilaterian karyotype and development.</title>
        <authorList>
            <person name="Wang S."/>
            <person name="Zhang J."/>
            <person name="Jiao W."/>
            <person name="Li J."/>
            <person name="Xun X."/>
            <person name="Sun Y."/>
            <person name="Guo X."/>
            <person name="Huan P."/>
            <person name="Dong B."/>
            <person name="Zhang L."/>
            <person name="Hu X."/>
            <person name="Sun X."/>
            <person name="Wang J."/>
            <person name="Zhao C."/>
            <person name="Wang Y."/>
            <person name="Wang D."/>
            <person name="Huang X."/>
            <person name="Wang R."/>
            <person name="Lv J."/>
            <person name="Li Y."/>
            <person name="Zhang Z."/>
            <person name="Liu B."/>
            <person name="Lu W."/>
            <person name="Hui Y."/>
            <person name="Liang J."/>
            <person name="Zhou Z."/>
            <person name="Hou R."/>
            <person name="Li X."/>
            <person name="Liu Y."/>
            <person name="Li H."/>
            <person name="Ning X."/>
            <person name="Lin Y."/>
            <person name="Zhao L."/>
            <person name="Xing Q."/>
            <person name="Dou J."/>
            <person name="Li Y."/>
            <person name="Mao J."/>
            <person name="Guo H."/>
            <person name="Dou H."/>
            <person name="Li T."/>
            <person name="Mu C."/>
            <person name="Jiang W."/>
            <person name="Fu Q."/>
            <person name="Fu X."/>
            <person name="Miao Y."/>
            <person name="Liu J."/>
            <person name="Yu Q."/>
            <person name="Li R."/>
            <person name="Liao H."/>
            <person name="Li X."/>
            <person name="Kong Y."/>
            <person name="Jiang Z."/>
            <person name="Chourrout D."/>
            <person name="Li R."/>
            <person name="Bao Z."/>
        </authorList>
    </citation>
    <scope>NUCLEOTIDE SEQUENCE [LARGE SCALE GENOMIC DNA]</scope>
    <source>
        <strain evidence="3 4">PY_sf001</strain>
    </source>
</reference>
<evidence type="ECO:0000259" key="2">
    <source>
        <dbReference type="Pfam" id="PF00685"/>
    </source>
</evidence>
<keyword evidence="1" id="KW-0812">Transmembrane</keyword>
<dbReference type="InterPro" id="IPR027417">
    <property type="entry name" value="P-loop_NTPase"/>
</dbReference>
<dbReference type="PROSITE" id="PS51257">
    <property type="entry name" value="PROKAR_LIPOPROTEIN"/>
    <property type="match status" value="1"/>
</dbReference>
<accession>A0A210PSW8</accession>
<dbReference type="OrthoDB" id="411451at2759"/>
<evidence type="ECO:0000313" key="3">
    <source>
        <dbReference type="EMBL" id="OWF39546.1"/>
    </source>
</evidence>
<dbReference type="Pfam" id="PF00685">
    <property type="entry name" value="Sulfotransfer_1"/>
    <property type="match status" value="1"/>
</dbReference>
<feature type="transmembrane region" description="Helical" evidence="1">
    <location>
        <begin position="12"/>
        <end position="36"/>
    </location>
</feature>
<dbReference type="AlphaFoldDB" id="A0A210PSW8"/>
<dbReference type="GO" id="GO:0050659">
    <property type="term" value="F:N-acetylgalactosamine 4-sulfate 6-O-sulfotransferase activity"/>
    <property type="evidence" value="ECO:0007669"/>
    <property type="project" value="TreeGrafter"/>
</dbReference>
<dbReference type="EMBL" id="NEDP02005522">
    <property type="protein sequence ID" value="OWF39546.1"/>
    <property type="molecule type" value="Genomic_DNA"/>
</dbReference>
<dbReference type="PANTHER" id="PTHR15723">
    <property type="entry name" value="CARBOHYDRATE SULFOTRANSFERASE 15"/>
    <property type="match status" value="1"/>
</dbReference>
<evidence type="ECO:0000313" key="4">
    <source>
        <dbReference type="Proteomes" id="UP000242188"/>
    </source>
</evidence>
<dbReference type="SUPFAM" id="SSF52540">
    <property type="entry name" value="P-loop containing nucleoside triphosphate hydrolases"/>
    <property type="match status" value="1"/>
</dbReference>
<name>A0A210PSW8_MIZYE</name>
<evidence type="ECO:0000256" key="1">
    <source>
        <dbReference type="SAM" id="Phobius"/>
    </source>
</evidence>
<keyword evidence="1" id="KW-1133">Transmembrane helix</keyword>
<dbReference type="InterPro" id="IPR052654">
    <property type="entry name" value="CS_Sulfotransferase"/>
</dbReference>
<dbReference type="PANTHER" id="PTHR15723:SF0">
    <property type="entry name" value="CARBOHYDRATE SULFOTRANSFERASE 15"/>
    <property type="match status" value="1"/>
</dbReference>